<dbReference type="Gene3D" id="1.20.1720.10">
    <property type="entry name" value="Multidrug resistance protein D"/>
    <property type="match status" value="1"/>
</dbReference>
<keyword evidence="2" id="KW-0813">Transport</keyword>
<feature type="transmembrane region" description="Helical" evidence="8">
    <location>
        <begin position="191"/>
        <end position="212"/>
    </location>
</feature>
<dbReference type="Pfam" id="PF07690">
    <property type="entry name" value="MFS_1"/>
    <property type="match status" value="1"/>
</dbReference>
<dbReference type="CDD" id="cd17321">
    <property type="entry name" value="MFS_MMR_MDR_like"/>
    <property type="match status" value="1"/>
</dbReference>
<proteinExistence type="predicted"/>
<feature type="transmembrane region" description="Helical" evidence="8">
    <location>
        <begin position="161"/>
        <end position="185"/>
    </location>
</feature>
<feature type="transmembrane region" description="Helical" evidence="8">
    <location>
        <begin position="35"/>
        <end position="58"/>
    </location>
</feature>
<evidence type="ECO:0000256" key="3">
    <source>
        <dbReference type="ARBA" id="ARBA00022475"/>
    </source>
</evidence>
<feature type="transmembrane region" description="Helical" evidence="8">
    <location>
        <begin position="379"/>
        <end position="405"/>
    </location>
</feature>
<keyword evidence="3" id="KW-1003">Cell membrane</keyword>
<keyword evidence="11" id="KW-1185">Reference proteome</keyword>
<feature type="transmembrane region" description="Helical" evidence="8">
    <location>
        <begin position="356"/>
        <end position="373"/>
    </location>
</feature>
<organism evidence="10 11">
    <name type="scientific">Rugosimonospora africana</name>
    <dbReference type="NCBI Taxonomy" id="556532"/>
    <lineage>
        <taxon>Bacteria</taxon>
        <taxon>Bacillati</taxon>
        <taxon>Actinomycetota</taxon>
        <taxon>Actinomycetes</taxon>
        <taxon>Micromonosporales</taxon>
        <taxon>Micromonosporaceae</taxon>
        <taxon>Rugosimonospora</taxon>
    </lineage>
</organism>
<feature type="transmembrane region" description="Helical" evidence="8">
    <location>
        <begin position="322"/>
        <end position="344"/>
    </location>
</feature>
<sequence length="483" mass="47866">MEVFPGKTRTMNATDIENTTRHTGTGPGSGDRRSLVLTVMCVGMFLVLLDVTIVNVALPTIGRSVGTGASGLQWVVDAYTVTIASLLLAGGSLGDLLGHRRIVLAGLAIFGVASAGCGIAVDPAMLIAARAVQGAGAALLLPGSIAVIADAYPRAAERARALGIWAAVSALSLPAGPLLGGLLVTTLGWRAAFLVNLPVVAAALVAVPRLVGPGVRAPGRSLDLAGLVAAALTLGGLVFAVITAGRTGLSGTVVVAGAVTVAAGFGFVAAQRRARDPLLPTGLLRVPAFAGANAVALAMNLVGNGTIYLTTLYLQDVQGRDALRAGLLLVPGFAPLAALSPVTGRITARLGPRPPMVAGLALGAAGEAGLVLLRPSSPYPWLLAMLLGLGVGLGLLTASVVTAAIAAVPSDRSGLASGVNNTARQAGTALGVAVFGALAGSGGDPAHFVAGTHRAGLLGAALWLAAIVVTLTTIGRPRDRVGA</sequence>
<dbReference type="PANTHER" id="PTHR42718:SF46">
    <property type="entry name" value="BLR6921 PROTEIN"/>
    <property type="match status" value="1"/>
</dbReference>
<feature type="transmembrane region" description="Helical" evidence="8">
    <location>
        <begin position="248"/>
        <end position="270"/>
    </location>
</feature>
<evidence type="ECO:0000256" key="6">
    <source>
        <dbReference type="ARBA" id="ARBA00023136"/>
    </source>
</evidence>
<feature type="transmembrane region" description="Helical" evidence="8">
    <location>
        <begin position="224"/>
        <end position="242"/>
    </location>
</feature>
<evidence type="ECO:0000256" key="2">
    <source>
        <dbReference type="ARBA" id="ARBA00022448"/>
    </source>
</evidence>
<dbReference type="PROSITE" id="PS50850">
    <property type="entry name" value="MFS"/>
    <property type="match status" value="1"/>
</dbReference>
<dbReference type="Proteomes" id="UP000642748">
    <property type="component" value="Unassembled WGS sequence"/>
</dbReference>
<dbReference type="SUPFAM" id="SSF103473">
    <property type="entry name" value="MFS general substrate transporter"/>
    <property type="match status" value="1"/>
</dbReference>
<name>A0A8J3QX76_9ACTN</name>
<comment type="subcellular location">
    <subcellularLocation>
        <location evidence="1">Cell membrane</location>
        <topology evidence="1">Multi-pass membrane protein</topology>
    </subcellularLocation>
</comment>
<dbReference type="GO" id="GO:0022857">
    <property type="term" value="F:transmembrane transporter activity"/>
    <property type="evidence" value="ECO:0007669"/>
    <property type="project" value="InterPro"/>
</dbReference>
<dbReference type="PANTHER" id="PTHR42718">
    <property type="entry name" value="MAJOR FACILITATOR SUPERFAMILY MULTIDRUG TRANSPORTER MFSC"/>
    <property type="match status" value="1"/>
</dbReference>
<evidence type="ECO:0000256" key="8">
    <source>
        <dbReference type="SAM" id="Phobius"/>
    </source>
</evidence>
<feature type="transmembrane region" description="Helical" evidence="8">
    <location>
        <begin position="127"/>
        <end position="149"/>
    </location>
</feature>
<comment type="caution">
    <text evidence="10">The sequence shown here is derived from an EMBL/GenBank/DDBJ whole genome shotgun (WGS) entry which is preliminary data.</text>
</comment>
<evidence type="ECO:0000313" key="11">
    <source>
        <dbReference type="Proteomes" id="UP000642748"/>
    </source>
</evidence>
<reference evidence="10" key="1">
    <citation type="submission" date="2021-01" db="EMBL/GenBank/DDBJ databases">
        <title>Whole genome shotgun sequence of Rugosimonospora africana NBRC 104875.</title>
        <authorList>
            <person name="Komaki H."/>
            <person name="Tamura T."/>
        </authorList>
    </citation>
    <scope>NUCLEOTIDE SEQUENCE</scope>
    <source>
        <strain evidence="10">NBRC 104875</strain>
    </source>
</reference>
<protein>
    <submittedName>
        <fullName evidence="10">MFS transporter</fullName>
    </submittedName>
</protein>
<feature type="transmembrane region" description="Helical" evidence="8">
    <location>
        <begin position="455"/>
        <end position="474"/>
    </location>
</feature>
<keyword evidence="4 8" id="KW-0812">Transmembrane</keyword>
<evidence type="ECO:0000259" key="9">
    <source>
        <dbReference type="PROSITE" id="PS50850"/>
    </source>
</evidence>
<dbReference type="PRINTS" id="PR01036">
    <property type="entry name" value="TCRTETB"/>
</dbReference>
<evidence type="ECO:0000256" key="1">
    <source>
        <dbReference type="ARBA" id="ARBA00004651"/>
    </source>
</evidence>
<gene>
    <name evidence="10" type="primary">mmr_2</name>
    <name evidence="10" type="ORF">Raf01_56400</name>
</gene>
<dbReference type="InterPro" id="IPR020846">
    <property type="entry name" value="MFS_dom"/>
</dbReference>
<feature type="transmembrane region" description="Helical" evidence="8">
    <location>
        <begin position="78"/>
        <end position="97"/>
    </location>
</feature>
<feature type="transmembrane region" description="Helical" evidence="8">
    <location>
        <begin position="102"/>
        <end position="121"/>
    </location>
</feature>
<keyword evidence="5 8" id="KW-1133">Transmembrane helix</keyword>
<evidence type="ECO:0000313" key="10">
    <source>
        <dbReference type="EMBL" id="GIH17468.1"/>
    </source>
</evidence>
<feature type="transmembrane region" description="Helical" evidence="8">
    <location>
        <begin position="426"/>
        <end position="443"/>
    </location>
</feature>
<feature type="transmembrane region" description="Helical" evidence="8">
    <location>
        <begin position="282"/>
        <end position="302"/>
    </location>
</feature>
<dbReference type="AlphaFoldDB" id="A0A8J3QX76"/>
<dbReference type="EMBL" id="BONZ01000055">
    <property type="protein sequence ID" value="GIH17468.1"/>
    <property type="molecule type" value="Genomic_DNA"/>
</dbReference>
<dbReference type="InterPro" id="IPR011701">
    <property type="entry name" value="MFS"/>
</dbReference>
<feature type="region of interest" description="Disordered" evidence="7">
    <location>
        <begin position="1"/>
        <end position="30"/>
    </location>
</feature>
<evidence type="ECO:0000256" key="4">
    <source>
        <dbReference type="ARBA" id="ARBA00022692"/>
    </source>
</evidence>
<feature type="domain" description="Major facilitator superfamily (MFS) profile" evidence="9">
    <location>
        <begin position="36"/>
        <end position="478"/>
    </location>
</feature>
<evidence type="ECO:0000256" key="5">
    <source>
        <dbReference type="ARBA" id="ARBA00022989"/>
    </source>
</evidence>
<keyword evidence="6 8" id="KW-0472">Membrane</keyword>
<dbReference type="Gene3D" id="1.20.1250.20">
    <property type="entry name" value="MFS general substrate transporter like domains"/>
    <property type="match status" value="1"/>
</dbReference>
<feature type="compositionally biased region" description="Polar residues" evidence="7">
    <location>
        <begin position="9"/>
        <end position="23"/>
    </location>
</feature>
<dbReference type="InterPro" id="IPR036259">
    <property type="entry name" value="MFS_trans_sf"/>
</dbReference>
<evidence type="ECO:0000256" key="7">
    <source>
        <dbReference type="SAM" id="MobiDB-lite"/>
    </source>
</evidence>
<accession>A0A8J3QX76</accession>
<dbReference type="GO" id="GO:0005886">
    <property type="term" value="C:plasma membrane"/>
    <property type="evidence" value="ECO:0007669"/>
    <property type="project" value="UniProtKB-SubCell"/>
</dbReference>